<evidence type="ECO:0000313" key="2">
    <source>
        <dbReference type="EMBL" id="GFY38135.1"/>
    </source>
</evidence>
<evidence type="ECO:0000256" key="1">
    <source>
        <dbReference type="SAM" id="MobiDB-lite"/>
    </source>
</evidence>
<organism evidence="2 3">
    <name type="scientific">Trichonephila inaurata madagascariensis</name>
    <dbReference type="NCBI Taxonomy" id="2747483"/>
    <lineage>
        <taxon>Eukaryota</taxon>
        <taxon>Metazoa</taxon>
        <taxon>Ecdysozoa</taxon>
        <taxon>Arthropoda</taxon>
        <taxon>Chelicerata</taxon>
        <taxon>Arachnida</taxon>
        <taxon>Araneae</taxon>
        <taxon>Araneomorphae</taxon>
        <taxon>Entelegynae</taxon>
        <taxon>Araneoidea</taxon>
        <taxon>Nephilidae</taxon>
        <taxon>Trichonephila</taxon>
        <taxon>Trichonephila inaurata</taxon>
    </lineage>
</organism>
<proteinExistence type="predicted"/>
<feature type="region of interest" description="Disordered" evidence="1">
    <location>
        <begin position="1"/>
        <end position="107"/>
    </location>
</feature>
<dbReference type="EMBL" id="BMAV01000668">
    <property type="protein sequence ID" value="GFY38135.1"/>
    <property type="molecule type" value="Genomic_DNA"/>
</dbReference>
<dbReference type="Proteomes" id="UP000886998">
    <property type="component" value="Unassembled WGS sequence"/>
</dbReference>
<gene>
    <name evidence="2" type="ORF">TNIN_396551</name>
</gene>
<protein>
    <submittedName>
        <fullName evidence="2">Uncharacterized protein</fullName>
    </submittedName>
</protein>
<name>A0A8X6WN99_9ARAC</name>
<sequence length="146" mass="16603">MAPPDQPFFITEGRNEEVYRPGGQKTVRRATPKSEDPLYSPGLKRRKPPLDPTPPVPSFVAEMGIRSGRPLLKKGKGRNLPPRHTASTNPRPQKPSHRIITTTQPHGKFITTTPRATEIRTTEFPLPRNSSEPKYTRCIEDIPRWY</sequence>
<reference evidence="2" key="1">
    <citation type="submission" date="2020-08" db="EMBL/GenBank/DDBJ databases">
        <title>Multicomponent nature underlies the extraordinary mechanical properties of spider dragline silk.</title>
        <authorList>
            <person name="Kono N."/>
            <person name="Nakamura H."/>
            <person name="Mori M."/>
            <person name="Yoshida Y."/>
            <person name="Ohtoshi R."/>
            <person name="Malay A.D."/>
            <person name="Moran D.A.P."/>
            <person name="Tomita M."/>
            <person name="Numata K."/>
            <person name="Arakawa K."/>
        </authorList>
    </citation>
    <scope>NUCLEOTIDE SEQUENCE</scope>
</reference>
<comment type="caution">
    <text evidence="2">The sequence shown here is derived from an EMBL/GenBank/DDBJ whole genome shotgun (WGS) entry which is preliminary data.</text>
</comment>
<keyword evidence="3" id="KW-1185">Reference proteome</keyword>
<dbReference type="AlphaFoldDB" id="A0A8X6WN99"/>
<evidence type="ECO:0000313" key="3">
    <source>
        <dbReference type="Proteomes" id="UP000886998"/>
    </source>
</evidence>
<accession>A0A8X6WN99</accession>